<dbReference type="InterPro" id="IPR001173">
    <property type="entry name" value="Glyco_trans_2-like"/>
</dbReference>
<evidence type="ECO:0000256" key="1">
    <source>
        <dbReference type="ARBA" id="ARBA00006739"/>
    </source>
</evidence>
<dbReference type="EMBL" id="JAEMUH010000011">
    <property type="protein sequence ID" value="MBJ7551494.1"/>
    <property type="molecule type" value="Genomic_DNA"/>
</dbReference>
<keyword evidence="6" id="KW-1185">Reference proteome</keyword>
<dbReference type="Proteomes" id="UP000598488">
    <property type="component" value="Unassembled WGS sequence"/>
</dbReference>
<keyword evidence="3" id="KW-0808">Transferase</keyword>
<name>A0ABS0ZCU4_9GAMM</name>
<evidence type="ECO:0000313" key="5">
    <source>
        <dbReference type="EMBL" id="MBJ7551494.1"/>
    </source>
</evidence>
<keyword evidence="2" id="KW-0328">Glycosyltransferase</keyword>
<evidence type="ECO:0000259" key="4">
    <source>
        <dbReference type="Pfam" id="PF00535"/>
    </source>
</evidence>
<gene>
    <name evidence="5" type="ORF">JHD44_12440</name>
</gene>
<proteinExistence type="inferred from homology"/>
<evidence type="ECO:0000313" key="6">
    <source>
        <dbReference type="Proteomes" id="UP000598488"/>
    </source>
</evidence>
<dbReference type="PANTHER" id="PTHR43179:SF12">
    <property type="entry name" value="GALACTOFURANOSYLTRANSFERASE GLFT2"/>
    <property type="match status" value="1"/>
</dbReference>
<reference evidence="5 6" key="1">
    <citation type="submission" date="2020-12" db="EMBL/GenBank/DDBJ databases">
        <title>Comparative genome analysis of fungal antagonists Marinomonas ostreistagni 398 and M. spartinae 468.</title>
        <authorList>
            <person name="Fields J.L."/>
            <person name="Mavrodi O.V."/>
            <person name="Biber P.D."/>
            <person name="Indest K.J."/>
            <person name="Mavrodi D.V."/>
        </authorList>
    </citation>
    <scope>NUCLEOTIDE SEQUENCE [LARGE SCALE GENOMIC DNA]</scope>
    <source>
        <strain evidence="5 6">USM7</strain>
    </source>
</reference>
<dbReference type="SUPFAM" id="SSF53448">
    <property type="entry name" value="Nucleotide-diphospho-sugar transferases"/>
    <property type="match status" value="1"/>
</dbReference>
<comment type="similarity">
    <text evidence="1">Belongs to the glycosyltransferase 2 family.</text>
</comment>
<dbReference type="Gene3D" id="3.40.50.2000">
    <property type="entry name" value="Glycogen Phosphorylase B"/>
    <property type="match status" value="1"/>
</dbReference>
<protein>
    <submittedName>
        <fullName evidence="5">Glycosyltransferase</fullName>
    </submittedName>
</protein>
<sequence>MNRPIDIIIPVYRGLKDVQDCLNSVYEAKQQTPYELIVIDDSSPEPEVSAYLKEEAKKGLFTLLINEVNLGFVATVNRGMQLHEDRDVLLLNSDTIVANDWLDRIYAAAYADERIGTVTPFSNNATICSYPTFCQDNQLPSNTSLAHLDTLFASSNRGQAVDIPTGVGFCMYITRGCLEEVGYFDVDTFGKGYGEENDFCQRAIKAGWKNRFALDTFVQHTGNVSFGDEHNELKHGALGKLVKRHPHYERDVHLHIAEDPAKSARVAVWLASLLHSEQPIVVHVTHNRGGGTLRFVEELSKDIKQAAYSLMLMPSTQKPGYLVLTPVRVSNEGLTPQESEYSLYFEAQNQQRLLLSILKQLPLGAFHFHHMLGLPDWLMDVPKQLDLPWFIALHDFYFACDSISLTDRDDKFKGQSTEAVLLESGAALDDTPDRQQWRQRFTTLLDGATRCFAPSRDAACRLQYYFPKANIVTQYHQQARHFSSEFYPSPIQAKQENDTLNVIVVGALSRIKGADLLEKTALLCKQNNINVDFELIGYGYRDLITKGRSNLHVHGRYQESELLSLLESRKAEGKADLVWFTALWPETYSYTLSSAIEAKLPVLAPNVGAFSERLYGRPQSWIIPWTWTAEEAAELLNGISKEGSEFSQLDDLKSTIEPAKQDFAYQSNYMPLCKKPAIRPIAPQKLANWLQKTHPLLDGKPTFKQALRTHLLNTLYYLRSTPILRPIARCIPQQLQRRVKDRLSK</sequence>
<organism evidence="5 6">
    <name type="scientific">Marinomonas ostreistagni</name>
    <dbReference type="NCBI Taxonomy" id="359209"/>
    <lineage>
        <taxon>Bacteria</taxon>
        <taxon>Pseudomonadati</taxon>
        <taxon>Pseudomonadota</taxon>
        <taxon>Gammaproteobacteria</taxon>
        <taxon>Oceanospirillales</taxon>
        <taxon>Oceanospirillaceae</taxon>
        <taxon>Marinomonas</taxon>
    </lineage>
</organism>
<dbReference type="Gene3D" id="3.90.550.10">
    <property type="entry name" value="Spore Coat Polysaccharide Biosynthesis Protein SpsA, Chain A"/>
    <property type="match status" value="1"/>
</dbReference>
<dbReference type="SUPFAM" id="SSF53756">
    <property type="entry name" value="UDP-Glycosyltransferase/glycogen phosphorylase"/>
    <property type="match status" value="1"/>
</dbReference>
<accession>A0ABS0ZCU4</accession>
<dbReference type="InterPro" id="IPR029044">
    <property type="entry name" value="Nucleotide-diphossugar_trans"/>
</dbReference>
<dbReference type="RefSeq" id="WP_199463096.1">
    <property type="nucleotide sequence ID" value="NZ_JAEMUH010000011.1"/>
</dbReference>
<dbReference type="PANTHER" id="PTHR43179">
    <property type="entry name" value="RHAMNOSYLTRANSFERASE WBBL"/>
    <property type="match status" value="1"/>
</dbReference>
<comment type="caution">
    <text evidence="5">The sequence shown here is derived from an EMBL/GenBank/DDBJ whole genome shotgun (WGS) entry which is preliminary data.</text>
</comment>
<evidence type="ECO:0000256" key="3">
    <source>
        <dbReference type="ARBA" id="ARBA00022679"/>
    </source>
</evidence>
<feature type="domain" description="Glycosyltransferase 2-like" evidence="4">
    <location>
        <begin position="7"/>
        <end position="117"/>
    </location>
</feature>
<evidence type="ECO:0000256" key="2">
    <source>
        <dbReference type="ARBA" id="ARBA00022676"/>
    </source>
</evidence>
<dbReference type="Pfam" id="PF00535">
    <property type="entry name" value="Glycos_transf_2"/>
    <property type="match status" value="1"/>
</dbReference>